<protein>
    <recommendedName>
        <fullName evidence="5">RING-CH-type domain-containing protein</fullName>
    </recommendedName>
</protein>
<feature type="non-terminal residue" evidence="3">
    <location>
        <position position="1"/>
    </location>
</feature>
<feature type="region of interest" description="Disordered" evidence="1">
    <location>
        <begin position="255"/>
        <end position="279"/>
    </location>
</feature>
<evidence type="ECO:0000256" key="2">
    <source>
        <dbReference type="SAM" id="Phobius"/>
    </source>
</evidence>
<keyword evidence="2" id="KW-0812">Transmembrane</keyword>
<feature type="transmembrane region" description="Helical" evidence="2">
    <location>
        <begin position="404"/>
        <end position="425"/>
    </location>
</feature>
<dbReference type="PANTHER" id="PTHR46158:SF10">
    <property type="entry name" value="RING-CH-TYPE DOMAIN-CONTAINING PROTEIN"/>
    <property type="match status" value="1"/>
</dbReference>
<comment type="caution">
    <text evidence="3">The sequence shown here is derived from an EMBL/GenBank/DDBJ whole genome shotgun (WGS) entry which is preliminary data.</text>
</comment>
<accession>A0A8J4RHG7</accession>
<dbReference type="Proteomes" id="UP000737018">
    <property type="component" value="Unassembled WGS sequence"/>
</dbReference>
<keyword evidence="2" id="KW-0472">Membrane</keyword>
<sequence>NLWFFSESCVVLKWSQKEILIFDMENEEDHDHLAKKNEKSASSTSMSVFQQVGDSTEIIEERPPGPQQSPKYHVLEKPSIIIEDATEDYVRKNLPQTPSLTPKRVNFSPLPSPSFGKVSSSPGPSSSKNKFTIKNLLPKLSFKRQSTTSDIEKAAIIALGGSPTGIWEKRRLPRTLSLSKLFSLKMNEASSGPVTPHAHSNPESLHGGNMHSPLSSVKGGIRQPIHRSRSVPELRKEGSLSVRSGFRVISTTPQRAEGTVTTTTTNTSLEDDIDGNDDDVEDIPEEEAVCRICLVELGEGADTLKMECSCKEVQNLPVTLLRIQNVPVHNLQGSGQQPEVARYRIWQDVPVLVIVSMLAYFSFLEQLLISKMGSGAIALSLPFSCILGLLASMTATTMVSRKYVWIYAAIQFGLVVLFGHIFYSLVHIQAVLSILIAALAGFGFTMCAHSAIVEAKNWRQRRLSQSNQQRGSQEETQPGQSSETALQFETDPHHRESERGDREVIHVTTRTGIYNRTSWSISGNQAHTRNENTQMYKLALILRCLIHVTKTANIFPLL</sequence>
<proteinExistence type="predicted"/>
<feature type="compositionally biased region" description="Basic and acidic residues" evidence="1">
    <location>
        <begin position="490"/>
        <end position="502"/>
    </location>
</feature>
<feature type="transmembrane region" description="Helical" evidence="2">
    <location>
        <begin position="431"/>
        <end position="453"/>
    </location>
</feature>
<dbReference type="AlphaFoldDB" id="A0A8J4RHG7"/>
<dbReference type="PANTHER" id="PTHR46158">
    <property type="entry name" value="OS02G0165000 PROTEIN"/>
    <property type="match status" value="1"/>
</dbReference>
<evidence type="ECO:0000313" key="3">
    <source>
        <dbReference type="EMBL" id="KAF3968118.1"/>
    </source>
</evidence>
<feature type="transmembrane region" description="Helical" evidence="2">
    <location>
        <begin position="375"/>
        <end position="392"/>
    </location>
</feature>
<evidence type="ECO:0000256" key="1">
    <source>
        <dbReference type="SAM" id="MobiDB-lite"/>
    </source>
</evidence>
<keyword evidence="2" id="KW-1133">Transmembrane helix</keyword>
<name>A0A8J4RHG7_9ROSI</name>
<keyword evidence="4" id="KW-1185">Reference proteome</keyword>
<evidence type="ECO:0000313" key="4">
    <source>
        <dbReference type="Proteomes" id="UP000737018"/>
    </source>
</evidence>
<feature type="region of interest" description="Disordered" evidence="1">
    <location>
        <begin position="189"/>
        <end position="238"/>
    </location>
</feature>
<reference evidence="3" key="1">
    <citation type="submission" date="2020-03" db="EMBL/GenBank/DDBJ databases">
        <title>Castanea mollissima Vanexum genome sequencing.</title>
        <authorList>
            <person name="Staton M."/>
        </authorList>
    </citation>
    <scope>NUCLEOTIDE SEQUENCE</scope>
    <source>
        <tissue evidence="3">Leaf</tissue>
    </source>
</reference>
<gene>
    <name evidence="3" type="ORF">CMV_007946</name>
</gene>
<feature type="compositionally biased region" description="Low complexity" evidence="1">
    <location>
        <begin position="113"/>
        <end position="128"/>
    </location>
</feature>
<feature type="compositionally biased region" description="Acidic residues" evidence="1">
    <location>
        <begin position="269"/>
        <end position="279"/>
    </location>
</feature>
<dbReference type="OrthoDB" id="435038at2759"/>
<feature type="region of interest" description="Disordered" evidence="1">
    <location>
        <begin position="463"/>
        <end position="502"/>
    </location>
</feature>
<feature type="transmembrane region" description="Helical" evidence="2">
    <location>
        <begin position="349"/>
        <end position="369"/>
    </location>
</feature>
<dbReference type="EMBL" id="JRKL02000809">
    <property type="protein sequence ID" value="KAF3968118.1"/>
    <property type="molecule type" value="Genomic_DNA"/>
</dbReference>
<feature type="region of interest" description="Disordered" evidence="1">
    <location>
        <begin position="93"/>
        <end position="130"/>
    </location>
</feature>
<organism evidence="3 4">
    <name type="scientific">Castanea mollissima</name>
    <name type="common">Chinese chestnut</name>
    <dbReference type="NCBI Taxonomy" id="60419"/>
    <lineage>
        <taxon>Eukaryota</taxon>
        <taxon>Viridiplantae</taxon>
        <taxon>Streptophyta</taxon>
        <taxon>Embryophyta</taxon>
        <taxon>Tracheophyta</taxon>
        <taxon>Spermatophyta</taxon>
        <taxon>Magnoliopsida</taxon>
        <taxon>eudicotyledons</taxon>
        <taxon>Gunneridae</taxon>
        <taxon>Pentapetalae</taxon>
        <taxon>rosids</taxon>
        <taxon>fabids</taxon>
        <taxon>Fagales</taxon>
        <taxon>Fagaceae</taxon>
        <taxon>Castanea</taxon>
    </lineage>
</organism>
<feature type="compositionally biased region" description="Polar residues" evidence="1">
    <location>
        <begin position="474"/>
        <end position="487"/>
    </location>
</feature>
<evidence type="ECO:0008006" key="5">
    <source>
        <dbReference type="Google" id="ProtNLM"/>
    </source>
</evidence>